<accession>A0A1H5XAI8</accession>
<dbReference type="Proteomes" id="UP000236723">
    <property type="component" value="Unassembled WGS sequence"/>
</dbReference>
<reference evidence="4" key="1">
    <citation type="submission" date="2016-10" db="EMBL/GenBank/DDBJ databases">
        <authorList>
            <person name="Varghese N."/>
            <person name="Submissions S."/>
        </authorList>
    </citation>
    <scope>NUCLEOTIDE SEQUENCE [LARGE SCALE GENOMIC DNA]</scope>
    <source>
        <strain evidence="4">DSM 43163</strain>
    </source>
</reference>
<feature type="compositionally biased region" description="Polar residues" evidence="1">
    <location>
        <begin position="1"/>
        <end position="10"/>
    </location>
</feature>
<name>A0A1H5XAI8_9ACTN</name>
<organism evidence="3 4">
    <name type="scientific">Thermomonospora echinospora</name>
    <dbReference type="NCBI Taxonomy" id="1992"/>
    <lineage>
        <taxon>Bacteria</taxon>
        <taxon>Bacillati</taxon>
        <taxon>Actinomycetota</taxon>
        <taxon>Actinomycetes</taxon>
        <taxon>Streptosporangiales</taxon>
        <taxon>Thermomonosporaceae</taxon>
        <taxon>Thermomonospora</taxon>
    </lineage>
</organism>
<dbReference type="Pfam" id="PF09995">
    <property type="entry name" value="MPAB_Lcp_cat"/>
    <property type="match status" value="1"/>
</dbReference>
<keyword evidence="4" id="KW-1185">Reference proteome</keyword>
<dbReference type="InterPro" id="IPR018713">
    <property type="entry name" value="MPAB/Lcp_cat_dom"/>
</dbReference>
<dbReference type="OrthoDB" id="3456672at2"/>
<dbReference type="PANTHER" id="PTHR36151">
    <property type="entry name" value="BLR2777 PROTEIN"/>
    <property type="match status" value="1"/>
</dbReference>
<evidence type="ECO:0000313" key="3">
    <source>
        <dbReference type="EMBL" id="SEG08759.1"/>
    </source>
</evidence>
<evidence type="ECO:0000256" key="1">
    <source>
        <dbReference type="SAM" id="MobiDB-lite"/>
    </source>
</evidence>
<sequence length="304" mass="33771">MTTTEDQATGRSPVRVRAPGPRPFGPGSILWDEAGLHLPAIAGNSAFILQAMHPAIGTAVDRLPGFRTDPVGRAVRGFTSVQTWVYGGQAAVEEGRRLRRMHRPPSAAGQDGRRHRALSPSPWAWAHLSGYYTVLTVLRYFSRTPMTLEREEQIFEEFRGLGRILRVPERMLPTTVADYWVYFDAMLAGTLVPHPVAFEVLERMDKVAPAVPVWLRPLLVPFGLTGGRFARFVAVGTLPEGARRKLGLTWTPADERKLQAVGTATARAAPLLPERLRYTPVAYRARQAARARESLEEALIRRPP</sequence>
<protein>
    <submittedName>
        <fullName evidence="3">Uncharacterized conserved protein, DUF2236 family</fullName>
    </submittedName>
</protein>
<evidence type="ECO:0000313" key="4">
    <source>
        <dbReference type="Proteomes" id="UP000236723"/>
    </source>
</evidence>
<feature type="domain" description="ER-bound oxygenase mpaB/mpaB'/Rubber oxygenase catalytic" evidence="2">
    <location>
        <begin position="41"/>
        <end position="265"/>
    </location>
</feature>
<proteinExistence type="predicted"/>
<gene>
    <name evidence="3" type="ORF">SAMN04489712_103167</name>
</gene>
<dbReference type="EMBL" id="FNVO01000003">
    <property type="protein sequence ID" value="SEG08759.1"/>
    <property type="molecule type" value="Genomic_DNA"/>
</dbReference>
<dbReference type="AlphaFoldDB" id="A0A1H5XAI8"/>
<dbReference type="PANTHER" id="PTHR36151:SF3">
    <property type="entry name" value="ER-BOUND OXYGENASE MPAB_MPAB'_RUBBER OXYGENASE CATALYTIC DOMAIN-CONTAINING PROTEIN"/>
    <property type="match status" value="1"/>
</dbReference>
<dbReference type="RefSeq" id="WP_103937128.1">
    <property type="nucleotide sequence ID" value="NZ_FNVO01000003.1"/>
</dbReference>
<feature type="region of interest" description="Disordered" evidence="1">
    <location>
        <begin position="1"/>
        <end position="22"/>
    </location>
</feature>
<dbReference type="GO" id="GO:0016491">
    <property type="term" value="F:oxidoreductase activity"/>
    <property type="evidence" value="ECO:0007669"/>
    <property type="project" value="InterPro"/>
</dbReference>
<evidence type="ECO:0000259" key="2">
    <source>
        <dbReference type="Pfam" id="PF09995"/>
    </source>
</evidence>